<evidence type="ECO:0000313" key="3">
    <source>
        <dbReference type="RefSeq" id="XP_027187849.1"/>
    </source>
</evidence>
<reference evidence="2" key="1">
    <citation type="journal article" date="2013" name="Nat. Biotechnol.">
        <title>Draft genome sequence of chickpea (Cicer arietinum) provides a resource for trait improvement.</title>
        <authorList>
            <person name="Varshney R.K."/>
            <person name="Song C."/>
            <person name="Saxena R.K."/>
            <person name="Azam S."/>
            <person name="Yu S."/>
            <person name="Sharpe A.G."/>
            <person name="Cannon S."/>
            <person name="Baek J."/>
            <person name="Rosen B.D."/>
            <person name="Tar'an B."/>
            <person name="Millan T."/>
            <person name="Zhang X."/>
            <person name="Ramsay L.D."/>
            <person name="Iwata A."/>
            <person name="Wang Y."/>
            <person name="Nelson W."/>
            <person name="Farmer A.D."/>
            <person name="Gaur P.M."/>
            <person name="Soderlund C."/>
            <person name="Penmetsa R.V."/>
            <person name="Xu C."/>
            <person name="Bharti A.K."/>
            <person name="He W."/>
            <person name="Winter P."/>
            <person name="Zhao S."/>
            <person name="Hane J.K."/>
            <person name="Carrasquilla-Garcia N."/>
            <person name="Condie J.A."/>
            <person name="Upadhyaya H.D."/>
            <person name="Luo M.C."/>
            <person name="Thudi M."/>
            <person name="Gowda C.L."/>
            <person name="Singh N.P."/>
            <person name="Lichtenzveig J."/>
            <person name="Gali K.K."/>
            <person name="Rubio J."/>
            <person name="Nadarajan N."/>
            <person name="Dolezel J."/>
            <person name="Bansal K.C."/>
            <person name="Xu X."/>
            <person name="Edwards D."/>
            <person name="Zhang G."/>
            <person name="Kahl G."/>
            <person name="Gil J."/>
            <person name="Singh K.B."/>
            <person name="Datta S.K."/>
            <person name="Jackson S.A."/>
            <person name="Wang J."/>
            <person name="Cook D.R."/>
        </authorList>
    </citation>
    <scope>NUCLEOTIDE SEQUENCE [LARGE SCALE GENOMIC DNA]</scope>
    <source>
        <strain evidence="2">cv. CDC Frontier</strain>
    </source>
</reference>
<dbReference type="STRING" id="3827.A0A3Q7X273"/>
<feature type="region of interest" description="Disordered" evidence="1">
    <location>
        <begin position="266"/>
        <end position="292"/>
    </location>
</feature>
<sequence>MTDADTVRTFNFASAAVSTASKPEKVAWLPEHNFQINNIFNTKGSMRLSDMLMQARKKRKCSTWMGETVWNDLEKIWMDPSFKKISNQAKKNRASSKGGAVHTGGSISITEHTIRLTEELGRNPTLDEVFLTTHTKKKDNSLVDERAKKTYETYQGKLQQASKNGEASSSCSQVVNAEARLDMWVQSVGGKNKWRIYGAGDRSSLYRPGVIAAQIATFEERAKAAEHEAREAREELRKAEQRRQEDEQRTKELQIQLVTLAKSVASIQAESSRRRRHPDYDEDESNDDDGDE</sequence>
<gene>
    <name evidence="3" type="primary">LOC113785477</name>
</gene>
<reference evidence="3" key="2">
    <citation type="submission" date="2025-08" db="UniProtKB">
        <authorList>
            <consortium name="RefSeq"/>
        </authorList>
    </citation>
    <scope>IDENTIFICATION</scope>
    <source>
        <tissue evidence="3">Etiolated seedlings</tissue>
    </source>
</reference>
<dbReference type="InterPro" id="IPR004252">
    <property type="entry name" value="Probable_transposase_24"/>
</dbReference>
<feature type="region of interest" description="Disordered" evidence="1">
    <location>
        <begin position="226"/>
        <end position="251"/>
    </location>
</feature>
<protein>
    <submittedName>
        <fullName evidence="3">Uncharacterized protein LOC113785477</fullName>
    </submittedName>
</protein>
<accession>A0A3Q7X273</accession>
<evidence type="ECO:0000313" key="2">
    <source>
        <dbReference type="Proteomes" id="UP000087171"/>
    </source>
</evidence>
<feature type="compositionally biased region" description="Acidic residues" evidence="1">
    <location>
        <begin position="280"/>
        <end position="292"/>
    </location>
</feature>
<proteinExistence type="predicted"/>
<dbReference type="Proteomes" id="UP000087171">
    <property type="component" value="Chromosome Ca2"/>
</dbReference>
<dbReference type="Pfam" id="PF03004">
    <property type="entry name" value="Transposase_24"/>
    <property type="match status" value="1"/>
</dbReference>
<keyword evidence="2" id="KW-1185">Reference proteome</keyword>
<dbReference type="OrthoDB" id="1435984at2759"/>
<dbReference type="AlphaFoldDB" id="A0A3Q7X273"/>
<name>A0A3Q7X273_CICAR</name>
<organism evidence="2 3">
    <name type="scientific">Cicer arietinum</name>
    <name type="common">Chickpea</name>
    <name type="synonym">Garbanzo</name>
    <dbReference type="NCBI Taxonomy" id="3827"/>
    <lineage>
        <taxon>Eukaryota</taxon>
        <taxon>Viridiplantae</taxon>
        <taxon>Streptophyta</taxon>
        <taxon>Embryophyta</taxon>
        <taxon>Tracheophyta</taxon>
        <taxon>Spermatophyta</taxon>
        <taxon>Magnoliopsida</taxon>
        <taxon>eudicotyledons</taxon>
        <taxon>Gunneridae</taxon>
        <taxon>Pentapetalae</taxon>
        <taxon>rosids</taxon>
        <taxon>fabids</taxon>
        <taxon>Fabales</taxon>
        <taxon>Fabaceae</taxon>
        <taxon>Papilionoideae</taxon>
        <taxon>50 kb inversion clade</taxon>
        <taxon>NPAAA clade</taxon>
        <taxon>Hologalegina</taxon>
        <taxon>IRL clade</taxon>
        <taxon>Cicereae</taxon>
        <taxon>Cicer</taxon>
    </lineage>
</organism>
<dbReference type="RefSeq" id="XP_027187849.1">
    <property type="nucleotide sequence ID" value="XM_027332048.1"/>
</dbReference>
<evidence type="ECO:0000256" key="1">
    <source>
        <dbReference type="SAM" id="MobiDB-lite"/>
    </source>
</evidence>